<dbReference type="PANTHER" id="PTHR45339:SF5">
    <property type="entry name" value="HISTIDINE KINASE"/>
    <property type="match status" value="1"/>
</dbReference>
<dbReference type="InterPro" id="IPR003594">
    <property type="entry name" value="HATPase_dom"/>
</dbReference>
<evidence type="ECO:0000256" key="6">
    <source>
        <dbReference type="SAM" id="SignalP"/>
    </source>
</evidence>
<evidence type="ECO:0000256" key="1">
    <source>
        <dbReference type="ARBA" id="ARBA00000085"/>
    </source>
</evidence>
<name>A0A1H1L2M7_9GAMM</name>
<feature type="domain" description="Histidine kinase" evidence="7">
    <location>
        <begin position="431"/>
        <end position="654"/>
    </location>
</feature>
<dbReference type="Gene3D" id="2.60.40.2380">
    <property type="match status" value="1"/>
</dbReference>
<keyword evidence="5" id="KW-1133">Transmembrane helix</keyword>
<dbReference type="CDD" id="cd17546">
    <property type="entry name" value="REC_hyHK_CKI1_RcsC-like"/>
    <property type="match status" value="1"/>
</dbReference>
<feature type="transmembrane region" description="Helical" evidence="5">
    <location>
        <begin position="226"/>
        <end position="248"/>
    </location>
</feature>
<dbReference type="STRING" id="472181.SAMN05216271_0027"/>
<evidence type="ECO:0000256" key="3">
    <source>
        <dbReference type="ARBA" id="ARBA00022553"/>
    </source>
</evidence>
<dbReference type="SMART" id="SM00388">
    <property type="entry name" value="HisKA"/>
    <property type="match status" value="1"/>
</dbReference>
<dbReference type="InterPro" id="IPR005467">
    <property type="entry name" value="His_kinase_dom"/>
</dbReference>
<evidence type="ECO:0000313" key="9">
    <source>
        <dbReference type="EMBL" id="SDR68647.1"/>
    </source>
</evidence>
<evidence type="ECO:0000256" key="5">
    <source>
        <dbReference type="SAM" id="Phobius"/>
    </source>
</evidence>
<feature type="transmembrane region" description="Helical" evidence="5">
    <location>
        <begin position="260"/>
        <end position="281"/>
    </location>
</feature>
<dbReference type="GO" id="GO:0000155">
    <property type="term" value="F:phosphorelay sensor kinase activity"/>
    <property type="evidence" value="ECO:0007669"/>
    <property type="project" value="InterPro"/>
</dbReference>
<dbReference type="SMART" id="SM00387">
    <property type="entry name" value="HATPase_c"/>
    <property type="match status" value="1"/>
</dbReference>
<dbReference type="OrthoDB" id="9809567at2"/>
<dbReference type="Pfam" id="PF07696">
    <property type="entry name" value="7TMR-DISMED2"/>
    <property type="match status" value="1"/>
</dbReference>
<protein>
    <recommendedName>
        <fullName evidence="2">histidine kinase</fullName>
        <ecNumber evidence="2">2.7.13.3</ecNumber>
    </recommendedName>
</protein>
<dbReference type="SUPFAM" id="SSF52172">
    <property type="entry name" value="CheY-like"/>
    <property type="match status" value="1"/>
</dbReference>
<dbReference type="Gene3D" id="3.30.565.10">
    <property type="entry name" value="Histidine kinase-like ATPase, C-terminal domain"/>
    <property type="match status" value="1"/>
</dbReference>
<feature type="signal peptide" evidence="6">
    <location>
        <begin position="1"/>
        <end position="22"/>
    </location>
</feature>
<evidence type="ECO:0000256" key="2">
    <source>
        <dbReference type="ARBA" id="ARBA00012438"/>
    </source>
</evidence>
<gene>
    <name evidence="9" type="ORF">SAMN05216271_0027</name>
</gene>
<dbReference type="EMBL" id="LT629763">
    <property type="protein sequence ID" value="SDR68647.1"/>
    <property type="molecule type" value="Genomic_DNA"/>
</dbReference>
<comment type="catalytic activity">
    <reaction evidence="1">
        <text>ATP + protein L-histidine = ADP + protein N-phospho-L-histidine.</text>
        <dbReference type="EC" id="2.7.13.3"/>
    </reaction>
</comment>
<accession>A0A1H1L2M7</accession>
<evidence type="ECO:0000256" key="4">
    <source>
        <dbReference type="PROSITE-ProRule" id="PRU00169"/>
    </source>
</evidence>
<dbReference type="PROSITE" id="PS50109">
    <property type="entry name" value="HIS_KIN"/>
    <property type="match status" value="1"/>
</dbReference>
<feature type="transmembrane region" description="Helical" evidence="5">
    <location>
        <begin position="198"/>
        <end position="219"/>
    </location>
</feature>
<evidence type="ECO:0000259" key="8">
    <source>
        <dbReference type="PROSITE" id="PS50110"/>
    </source>
</evidence>
<dbReference type="CDD" id="cd16922">
    <property type="entry name" value="HATPase_EvgS-ArcB-TorS-like"/>
    <property type="match status" value="1"/>
</dbReference>
<keyword evidence="9" id="KW-0808">Transferase</keyword>
<dbReference type="Pfam" id="PF00072">
    <property type="entry name" value="Response_reg"/>
    <property type="match status" value="1"/>
</dbReference>
<dbReference type="SUPFAM" id="SSF47384">
    <property type="entry name" value="Homodimeric domain of signal transducing histidine kinase"/>
    <property type="match status" value="1"/>
</dbReference>
<keyword evidence="5" id="KW-0812">Transmembrane</keyword>
<dbReference type="PRINTS" id="PR00344">
    <property type="entry name" value="BCTRLSENSOR"/>
</dbReference>
<dbReference type="Gene3D" id="3.40.50.2300">
    <property type="match status" value="1"/>
</dbReference>
<dbReference type="PANTHER" id="PTHR45339">
    <property type="entry name" value="HYBRID SIGNAL TRANSDUCTION HISTIDINE KINASE J"/>
    <property type="match status" value="1"/>
</dbReference>
<dbReference type="FunFam" id="3.30.565.10:FF:000078">
    <property type="entry name" value="Two-component sensor histidine kinase"/>
    <property type="match status" value="1"/>
</dbReference>
<feature type="chain" id="PRO_5009253065" description="histidine kinase" evidence="6">
    <location>
        <begin position="23"/>
        <end position="931"/>
    </location>
</feature>
<dbReference type="AlphaFoldDB" id="A0A1H1L2M7"/>
<organism evidence="9 10">
    <name type="scientific">Halopseudomonas sabulinigri</name>
    <dbReference type="NCBI Taxonomy" id="472181"/>
    <lineage>
        <taxon>Bacteria</taxon>
        <taxon>Pseudomonadati</taxon>
        <taxon>Pseudomonadota</taxon>
        <taxon>Gammaproteobacteria</taxon>
        <taxon>Pseudomonadales</taxon>
        <taxon>Pseudomonadaceae</taxon>
        <taxon>Halopseudomonas</taxon>
    </lineage>
</organism>
<feature type="transmembrane region" description="Helical" evidence="5">
    <location>
        <begin position="293"/>
        <end position="313"/>
    </location>
</feature>
<dbReference type="InterPro" id="IPR003661">
    <property type="entry name" value="HisK_dim/P_dom"/>
</dbReference>
<keyword evidence="6" id="KW-0732">Signal</keyword>
<dbReference type="Proteomes" id="UP000243413">
    <property type="component" value="Chromosome I"/>
</dbReference>
<dbReference type="Pfam" id="PF07695">
    <property type="entry name" value="7TMR-DISM_7TM"/>
    <property type="match status" value="1"/>
</dbReference>
<dbReference type="SUPFAM" id="SSF55874">
    <property type="entry name" value="ATPase domain of HSP90 chaperone/DNA topoisomerase II/histidine kinase"/>
    <property type="match status" value="1"/>
</dbReference>
<proteinExistence type="predicted"/>
<dbReference type="EC" id="2.7.13.3" evidence="2"/>
<dbReference type="Pfam" id="PF00512">
    <property type="entry name" value="HisKA"/>
    <property type="match status" value="1"/>
</dbReference>
<feature type="domain" description="Response regulatory" evidence="8">
    <location>
        <begin position="804"/>
        <end position="925"/>
    </location>
</feature>
<dbReference type="InterPro" id="IPR036097">
    <property type="entry name" value="HisK_dim/P_sf"/>
</dbReference>
<feature type="transmembrane region" description="Helical" evidence="5">
    <location>
        <begin position="346"/>
        <end position="368"/>
    </location>
</feature>
<dbReference type="InterPro" id="IPR011006">
    <property type="entry name" value="CheY-like_superfamily"/>
</dbReference>
<evidence type="ECO:0000313" key="10">
    <source>
        <dbReference type="Proteomes" id="UP000243413"/>
    </source>
</evidence>
<reference evidence="10" key="1">
    <citation type="submission" date="2016-10" db="EMBL/GenBank/DDBJ databases">
        <authorList>
            <person name="Varghese N."/>
            <person name="Submissions S."/>
        </authorList>
    </citation>
    <scope>NUCLEOTIDE SEQUENCE [LARGE SCALE GENOMIC DNA]</scope>
    <source>
        <strain evidence="10">JCM 14963</strain>
    </source>
</reference>
<dbReference type="CDD" id="cd00082">
    <property type="entry name" value="HisKA"/>
    <property type="match status" value="1"/>
</dbReference>
<sequence>MHACRLVLLLLCLMLWQTATHAANTPESFISASAPPDAVTLDQQTPRINLVSHLQIYEDPSASQTLNQVLTLTSPADWHTTRARNVNQGKNQSVWWLRFTLRNPAQQPQEAVIEVNYNLLDQLDLYQIAGDDISHQQSGDHIDANQRPIEVRNHWLPITLAPGDNFFYLRVETTSTVFVPLFASTWPANAVAQENSSLAAGLFYGIMLGLFAYNLFLLVSLREVTYLWYLIYALNMMLFMLAFDGVLWKWLAPGNTIQSLSVYTLMFLHCAVATQFSRHFLHTAAHFPKLDRLLRIKIMLVLISLFVLPLISYDLYNRAASLFVLSSSAILLFSGLRVWRQGFRYGSYYTCAWVLLLCSLMLSTAGSLGYEFFGSSYGTTWVKLGICVEMFILSLGLADRINALQEARYRADEEARQARLESRAQGRFLARMSHEIRTPLNGVLGMLQLLRDTRLDTTQRYYLDTISKSGNTLITVINDILDFARLESGRVELEAIAFDPEELLSDTASLFTAQTLDKGLNLYCSIAPDIPRQLIGDPTRLKQVLLNLLGNAFKFTERGYIALDISGLPIKSPQPHWQLSFSVTDTGIGIAPDARENLFRSFTQADSSTTRRYGGSGLGLTISQELISMMGGQINVSSAPDEGSSFRFTLELPVTPQDHATEAPPEPAPRALLIAQQPRAQLTYRLQLQRLGYDVICQSAETGEPLLPVGELQLLVIAAQGLPDAPLDSLLRSAEGSGTPTLLLRDQRDHRIAANHGLPGLLIHDTPLLPSQMRELLQQLQTLGSRSNELTPESVGEAERASGHLLIAEDNSVNQLVVKTLLEKVGYSLDMTANGVDALAAYRAAPERYDLILMDCEMPVMDGFEATRRIRAHEQREHLPRTPIVALTAHILDSHRLEGMAAGMDDYLAKPVQSETLYSSLKRLIRPKPGP</sequence>
<dbReference type="Pfam" id="PF02518">
    <property type="entry name" value="HATPase_c"/>
    <property type="match status" value="1"/>
</dbReference>
<dbReference type="Gene3D" id="1.10.287.130">
    <property type="match status" value="1"/>
</dbReference>
<dbReference type="RefSeq" id="WP_092282939.1">
    <property type="nucleotide sequence ID" value="NZ_LT629763.1"/>
</dbReference>
<feature type="modified residue" description="4-aspartylphosphate" evidence="4">
    <location>
        <position position="855"/>
    </location>
</feature>
<dbReference type="InterPro" id="IPR011622">
    <property type="entry name" value="7TMR_DISM_rcpt_extracell_dom2"/>
</dbReference>
<evidence type="ECO:0000259" key="7">
    <source>
        <dbReference type="PROSITE" id="PS50109"/>
    </source>
</evidence>
<dbReference type="InterPro" id="IPR004358">
    <property type="entry name" value="Sig_transdc_His_kin-like_C"/>
</dbReference>
<feature type="transmembrane region" description="Helical" evidence="5">
    <location>
        <begin position="319"/>
        <end position="339"/>
    </location>
</feature>
<dbReference type="SMART" id="SM00448">
    <property type="entry name" value="REC"/>
    <property type="match status" value="1"/>
</dbReference>
<dbReference type="InterPro" id="IPR011623">
    <property type="entry name" value="7TMR_DISM_rcpt_extracell_dom1"/>
</dbReference>
<dbReference type="InterPro" id="IPR036890">
    <property type="entry name" value="HATPase_C_sf"/>
</dbReference>
<keyword evidence="3 4" id="KW-0597">Phosphoprotein</keyword>
<keyword evidence="5" id="KW-0472">Membrane</keyword>
<dbReference type="InterPro" id="IPR001789">
    <property type="entry name" value="Sig_transdc_resp-reg_receiver"/>
</dbReference>
<dbReference type="PROSITE" id="PS50110">
    <property type="entry name" value="RESPONSE_REGULATORY"/>
    <property type="match status" value="1"/>
</dbReference>
<keyword evidence="9" id="KW-0418">Kinase</keyword>